<keyword evidence="1" id="KW-0732">Signal</keyword>
<keyword evidence="3" id="KW-1185">Reference proteome</keyword>
<dbReference type="AlphaFoldDB" id="A0A1K2HY69"/>
<dbReference type="EMBL" id="FPKU01000002">
    <property type="protein sequence ID" value="SFZ84745.1"/>
    <property type="molecule type" value="Genomic_DNA"/>
</dbReference>
<feature type="chain" id="PRO_5012046584" evidence="1">
    <location>
        <begin position="19"/>
        <end position="166"/>
    </location>
</feature>
<feature type="signal peptide" evidence="1">
    <location>
        <begin position="1"/>
        <end position="18"/>
    </location>
</feature>
<gene>
    <name evidence="2" type="ORF">SAMN02983003_2190</name>
</gene>
<sequence>MRLLLCLLLVVLALPALAQSAEPVGADKASDGQFTGIAMVTDHLDWYAMFARPQTPRVSGQSHFPPGRQGALALMFSNAEPRNGVVTITCGIEAFDPDGSRQVHSGPCYEGPYRGPNIIHPTLLDLQFKIGPNERAGLAGFRITMRDAHARKTVGLAVSFIQGAAR</sequence>
<organism evidence="2 3">
    <name type="scientific">Devosia enhydra</name>
    <dbReference type="NCBI Taxonomy" id="665118"/>
    <lineage>
        <taxon>Bacteria</taxon>
        <taxon>Pseudomonadati</taxon>
        <taxon>Pseudomonadota</taxon>
        <taxon>Alphaproteobacteria</taxon>
        <taxon>Hyphomicrobiales</taxon>
        <taxon>Devosiaceae</taxon>
        <taxon>Devosia</taxon>
    </lineage>
</organism>
<evidence type="ECO:0000256" key="1">
    <source>
        <dbReference type="SAM" id="SignalP"/>
    </source>
</evidence>
<dbReference type="Proteomes" id="UP000183447">
    <property type="component" value="Unassembled WGS sequence"/>
</dbReference>
<dbReference type="RefSeq" id="WP_072342636.1">
    <property type="nucleotide sequence ID" value="NZ_FPKU01000002.1"/>
</dbReference>
<proteinExistence type="predicted"/>
<evidence type="ECO:0000313" key="3">
    <source>
        <dbReference type="Proteomes" id="UP000183447"/>
    </source>
</evidence>
<name>A0A1K2HY69_9HYPH</name>
<protein>
    <submittedName>
        <fullName evidence="2">Uncharacterized protein</fullName>
    </submittedName>
</protein>
<accession>A0A1K2HY69</accession>
<evidence type="ECO:0000313" key="2">
    <source>
        <dbReference type="EMBL" id="SFZ84745.1"/>
    </source>
</evidence>
<reference evidence="2 3" key="1">
    <citation type="submission" date="2016-11" db="EMBL/GenBank/DDBJ databases">
        <authorList>
            <person name="Jaros S."/>
            <person name="Januszkiewicz K."/>
            <person name="Wedrychowicz H."/>
        </authorList>
    </citation>
    <scope>NUCLEOTIDE SEQUENCE [LARGE SCALE GENOMIC DNA]</scope>
    <source>
        <strain evidence="2 3">ATCC 23634</strain>
    </source>
</reference>
<dbReference type="STRING" id="665118.SAMN02983003_2190"/>